<proteinExistence type="predicted"/>
<dbReference type="GO" id="GO:0003995">
    <property type="term" value="F:acyl-CoA dehydrogenase activity"/>
    <property type="evidence" value="ECO:0007669"/>
    <property type="project" value="InterPro"/>
</dbReference>
<sequence length="357" mass="37539">MIGEAARRARLECVLTAAQRIADPSDPLGVEARQRLPATSGLSPEGVELALTAHLETHATDTHLRSLLSTTAQAPRCQVVLSANVCTAALRALAVATATAPRVSARPSRRDPVVAELVARALLDDARFQGSIEIVQTPALPGLPGDELHVYGTDATVALLAEKAGPGVVVRGHGTGMGIAVVDAAADVAEAARAIADDVVPFDQRGCLSPRVVLVEGPSLRAESLARALHQELDRAGGKVPRGPLDDATRSEISLYRATIETIGTWWEGCHHGVGLDPDPRALMLPPPARVVHVVPSLAERIGDLLKPWMALISAVGGDGDGHLLEAVLHQLPHARRSALGQMQRPPLDGPVDLRPR</sequence>
<dbReference type="GO" id="GO:0008218">
    <property type="term" value="P:bioluminescence"/>
    <property type="evidence" value="ECO:0007669"/>
    <property type="project" value="InterPro"/>
</dbReference>
<dbReference type="Pfam" id="PF05893">
    <property type="entry name" value="LuxC"/>
    <property type="match status" value="1"/>
</dbReference>
<dbReference type="AlphaFoldDB" id="A0A017T195"/>
<feature type="region of interest" description="Disordered" evidence="2">
    <location>
        <begin position="338"/>
        <end position="357"/>
    </location>
</feature>
<dbReference type="eggNOG" id="COG1012">
    <property type="taxonomic scope" value="Bacteria"/>
</dbReference>
<dbReference type="InterPro" id="IPR008670">
    <property type="entry name" value="CoA_reduct_LuxC"/>
</dbReference>
<dbReference type="EMBL" id="ASRX01000062">
    <property type="protein sequence ID" value="EYF02336.1"/>
    <property type="molecule type" value="Genomic_DNA"/>
</dbReference>
<reference evidence="3 4" key="1">
    <citation type="submission" date="2013-05" db="EMBL/GenBank/DDBJ databases">
        <title>Genome assembly of Chondromyces apiculatus DSM 436.</title>
        <authorList>
            <person name="Sharma G."/>
            <person name="Khatri I."/>
            <person name="Kaur C."/>
            <person name="Mayilraj S."/>
            <person name="Subramanian S."/>
        </authorList>
    </citation>
    <scope>NUCLEOTIDE SEQUENCE [LARGE SCALE GENOMIC DNA]</scope>
    <source>
        <strain evidence="3 4">DSM 436</strain>
    </source>
</reference>
<accession>A0A017T195</accession>
<organism evidence="3 4">
    <name type="scientific">Chondromyces apiculatus DSM 436</name>
    <dbReference type="NCBI Taxonomy" id="1192034"/>
    <lineage>
        <taxon>Bacteria</taxon>
        <taxon>Pseudomonadati</taxon>
        <taxon>Myxococcota</taxon>
        <taxon>Polyangia</taxon>
        <taxon>Polyangiales</taxon>
        <taxon>Polyangiaceae</taxon>
        <taxon>Chondromyces</taxon>
    </lineage>
</organism>
<dbReference type="OrthoDB" id="5510691at2"/>
<keyword evidence="1" id="KW-0521">NADP</keyword>
<dbReference type="RefSeq" id="WP_044247794.1">
    <property type="nucleotide sequence ID" value="NZ_ASRX01000062.1"/>
</dbReference>
<comment type="caution">
    <text evidence="3">The sequence shown here is derived from an EMBL/GenBank/DDBJ whole genome shotgun (WGS) entry which is preliminary data.</text>
</comment>
<evidence type="ECO:0000256" key="1">
    <source>
        <dbReference type="ARBA" id="ARBA00022857"/>
    </source>
</evidence>
<evidence type="ECO:0000256" key="2">
    <source>
        <dbReference type="SAM" id="MobiDB-lite"/>
    </source>
</evidence>
<gene>
    <name evidence="3" type="ORF">CAP_7265</name>
</gene>
<evidence type="ECO:0000313" key="3">
    <source>
        <dbReference type="EMBL" id="EYF02336.1"/>
    </source>
</evidence>
<evidence type="ECO:0000313" key="4">
    <source>
        <dbReference type="Proteomes" id="UP000019678"/>
    </source>
</evidence>
<dbReference type="STRING" id="1192034.CAP_7265"/>
<protein>
    <submittedName>
        <fullName evidence="3">Acyl-CoA reductase</fullName>
    </submittedName>
</protein>
<dbReference type="Proteomes" id="UP000019678">
    <property type="component" value="Unassembled WGS sequence"/>
</dbReference>
<keyword evidence="4" id="KW-1185">Reference proteome</keyword>
<dbReference type="SUPFAM" id="SSF53720">
    <property type="entry name" value="ALDH-like"/>
    <property type="match status" value="1"/>
</dbReference>
<name>A0A017T195_9BACT</name>
<dbReference type="InterPro" id="IPR016161">
    <property type="entry name" value="Ald_DH/histidinol_DH"/>
</dbReference>